<feature type="compositionally biased region" description="Basic and acidic residues" evidence="2">
    <location>
        <begin position="18"/>
        <end position="28"/>
    </location>
</feature>
<dbReference type="GO" id="GO:0009737">
    <property type="term" value="P:response to abscisic acid"/>
    <property type="evidence" value="ECO:0007669"/>
    <property type="project" value="TreeGrafter"/>
</dbReference>
<proteinExistence type="evidence at transcript level"/>
<accession>D5AAF5</accession>
<comment type="similarity">
    <text evidence="1">Belongs to the plant dehydrin family.</text>
</comment>
<dbReference type="Pfam" id="PF00257">
    <property type="entry name" value="Dehydrin"/>
    <property type="match status" value="2"/>
</dbReference>
<dbReference type="PANTHER" id="PTHR33346">
    <property type="entry name" value="DEHYDRIN XERO 2-RELATED"/>
    <property type="match status" value="1"/>
</dbReference>
<protein>
    <recommendedName>
        <fullName evidence="4">Dehydrin</fullName>
    </recommendedName>
</protein>
<dbReference type="PROSITE" id="PS00823">
    <property type="entry name" value="DEHYDRIN_2"/>
    <property type="match status" value="1"/>
</dbReference>
<evidence type="ECO:0008006" key="4">
    <source>
        <dbReference type="Google" id="ProtNLM"/>
    </source>
</evidence>
<feature type="compositionally biased region" description="Basic and acidic residues" evidence="2">
    <location>
        <begin position="175"/>
        <end position="197"/>
    </location>
</feature>
<dbReference type="AlphaFoldDB" id="D5AAF5"/>
<evidence type="ECO:0000313" key="3">
    <source>
        <dbReference type="EMBL" id="ADE76524.1"/>
    </source>
</evidence>
<name>D5AAF5_PICSI</name>
<feature type="compositionally biased region" description="Basic residues" evidence="2">
    <location>
        <begin position="79"/>
        <end position="90"/>
    </location>
</feature>
<dbReference type="GO" id="GO:0009414">
    <property type="term" value="P:response to water deprivation"/>
    <property type="evidence" value="ECO:0007669"/>
    <property type="project" value="TreeGrafter"/>
</dbReference>
<dbReference type="EMBL" id="BT123188">
    <property type="protein sequence ID" value="ADE76524.1"/>
    <property type="molecule type" value="mRNA"/>
</dbReference>
<dbReference type="GO" id="GO:0005829">
    <property type="term" value="C:cytosol"/>
    <property type="evidence" value="ECO:0007669"/>
    <property type="project" value="TreeGrafter"/>
</dbReference>
<dbReference type="InterPro" id="IPR030513">
    <property type="entry name" value="Dehydrin_CS"/>
</dbReference>
<dbReference type="InterPro" id="IPR000167">
    <property type="entry name" value="Dehydrin"/>
</dbReference>
<feature type="compositionally biased region" description="Polar residues" evidence="2">
    <location>
        <begin position="29"/>
        <end position="46"/>
    </location>
</feature>
<feature type="region of interest" description="Disordered" evidence="2">
    <location>
        <begin position="1"/>
        <end position="245"/>
    </location>
</feature>
<dbReference type="PROSITE" id="PS00315">
    <property type="entry name" value="DEHYDRIN_1"/>
    <property type="match status" value="1"/>
</dbReference>
<reference evidence="3" key="1">
    <citation type="submission" date="2010-04" db="EMBL/GenBank/DDBJ databases">
        <authorList>
            <person name="Reid K.E."/>
            <person name="Liao N."/>
            <person name="Chan S."/>
            <person name="Docking R."/>
            <person name="Taylor G."/>
            <person name="Moore R."/>
            <person name="Mayo M."/>
            <person name="Munro S."/>
            <person name="King J."/>
            <person name="Yanchuk A."/>
            <person name="Holt R."/>
            <person name="Jones S."/>
            <person name="Marra M."/>
            <person name="Ritland C.E."/>
            <person name="Ritland K."/>
            <person name="Bohlmann J."/>
        </authorList>
    </citation>
    <scope>NUCLEOTIDE SEQUENCE</scope>
    <source>
        <tissue evidence="3">Bud</tissue>
    </source>
</reference>
<organism evidence="3">
    <name type="scientific">Picea sitchensis</name>
    <name type="common">Sitka spruce</name>
    <name type="synonym">Pinus sitchensis</name>
    <dbReference type="NCBI Taxonomy" id="3332"/>
    <lineage>
        <taxon>Eukaryota</taxon>
        <taxon>Viridiplantae</taxon>
        <taxon>Streptophyta</taxon>
        <taxon>Embryophyta</taxon>
        <taxon>Tracheophyta</taxon>
        <taxon>Spermatophyta</taxon>
        <taxon>Pinopsida</taxon>
        <taxon>Pinidae</taxon>
        <taxon>Conifers I</taxon>
        <taxon>Pinales</taxon>
        <taxon>Pinaceae</taxon>
        <taxon>Picea</taxon>
    </lineage>
</organism>
<evidence type="ECO:0000256" key="1">
    <source>
        <dbReference type="RuleBase" id="RU003995"/>
    </source>
</evidence>
<dbReference type="PANTHER" id="PTHR33346:SF53">
    <property type="entry name" value="DEHYDRIN COR47-LIKE"/>
    <property type="match status" value="1"/>
</dbReference>
<dbReference type="GO" id="GO:0009631">
    <property type="term" value="P:cold acclimation"/>
    <property type="evidence" value="ECO:0007669"/>
    <property type="project" value="TreeGrafter"/>
</dbReference>
<dbReference type="GO" id="GO:0016020">
    <property type="term" value="C:membrane"/>
    <property type="evidence" value="ECO:0007669"/>
    <property type="project" value="TreeGrafter"/>
</dbReference>
<sequence length="245" mass="27044">MAEQAQEQQDRGMFGLFGKKEEEGRQDDQITQTPATHTHNEAQTEAASYYPTSPHEVEHGQGHGYEGQLTPEEAEQQKHKGLVGKLHRTHSSSSSSSSDEEEEGGKKKEGGRKKKGAKDKTKEKLPVGGQHSSDQCAGEEEKKAGMVDKIKEKLPGHQEKLPAGGQHSSDQSGSEEEKKKTGLLDKIKDKLPGHQEKLPGGGQHSSDQYGGEEEKKKGLLDKIKEKLPGHQNKNDREEEEKKHPH</sequence>
<evidence type="ECO:0000256" key="2">
    <source>
        <dbReference type="SAM" id="MobiDB-lite"/>
    </source>
</evidence>
<feature type="compositionally biased region" description="Basic and acidic residues" evidence="2">
    <location>
        <begin position="139"/>
        <end position="160"/>
    </location>
</feature>
<feature type="compositionally biased region" description="Basic and acidic residues" evidence="2">
    <location>
        <begin position="212"/>
        <end position="245"/>
    </location>
</feature>